<dbReference type="InterPro" id="IPR024983">
    <property type="entry name" value="CHAT_dom"/>
</dbReference>
<feature type="non-terminal residue" evidence="2">
    <location>
        <position position="1"/>
    </location>
</feature>
<dbReference type="HOGENOM" id="CLU_001305_0_1_1"/>
<dbReference type="OrthoDB" id="9991317at2759"/>
<dbReference type="Pfam" id="PF13374">
    <property type="entry name" value="TPR_10"/>
    <property type="match status" value="1"/>
</dbReference>
<dbReference type="Proteomes" id="UP000054097">
    <property type="component" value="Unassembled WGS sequence"/>
</dbReference>
<gene>
    <name evidence="2" type="ORF">M408DRAFT_79820</name>
</gene>
<dbReference type="STRING" id="933852.A0A0C2WX13"/>
<name>A0A0C2WX13_SERVB</name>
<organism evidence="2 3">
    <name type="scientific">Serendipita vermifera MAFF 305830</name>
    <dbReference type="NCBI Taxonomy" id="933852"/>
    <lineage>
        <taxon>Eukaryota</taxon>
        <taxon>Fungi</taxon>
        <taxon>Dikarya</taxon>
        <taxon>Basidiomycota</taxon>
        <taxon>Agaricomycotina</taxon>
        <taxon>Agaricomycetes</taxon>
        <taxon>Sebacinales</taxon>
        <taxon>Serendipitaceae</taxon>
        <taxon>Serendipita</taxon>
    </lineage>
</organism>
<dbReference type="EMBL" id="KN824368">
    <property type="protein sequence ID" value="KIM21907.1"/>
    <property type="molecule type" value="Genomic_DNA"/>
</dbReference>
<dbReference type="SUPFAM" id="SSF48452">
    <property type="entry name" value="TPR-like"/>
    <property type="match status" value="1"/>
</dbReference>
<dbReference type="InterPro" id="IPR011990">
    <property type="entry name" value="TPR-like_helical_dom_sf"/>
</dbReference>
<accession>A0A0C2WX13</accession>
<proteinExistence type="predicted"/>
<feature type="domain" description="CHAT" evidence="1">
    <location>
        <begin position="553"/>
        <end position="830"/>
    </location>
</feature>
<keyword evidence="3" id="KW-1185">Reference proteome</keyword>
<evidence type="ECO:0000259" key="1">
    <source>
        <dbReference type="Pfam" id="PF12770"/>
    </source>
</evidence>
<evidence type="ECO:0000313" key="2">
    <source>
        <dbReference type="EMBL" id="KIM21907.1"/>
    </source>
</evidence>
<dbReference type="AlphaFoldDB" id="A0A0C2WX13"/>
<sequence>DIEDAILCQRKGIQLMPDGHPDKPLHLGYLGGTILSRFKAYGNMIDIEEATSSLLKAVELAPHSHTEKPVLILNLGSALKSRFQRLGSQNDIQEAILTLRQAVALTPDGHIDKPSRLSHLASALRTRFLQFRNSSDIEDAISSLRKAVGAAPDGQRDKPSLLSNLANALRSRFDFFGDLIDAEDAIASLRKAVALTPEGHPDIPQLFSNIGGALADRFKKTSTQSDIEDAVSSLREAVETLPDGHPEKVTLLLNLGNSLKLRLERFSDFEDIQDALLAISRAATSQTGPPRTRFNAAVSWARILKNSFPSTSPLLAFGHAIDLLPRIAWIGLSIVDQHSLLADVGDLAREAVATAIQENDYKRAVEWAEQGRSIVWQNLLGLRTPVDDLRREHPELANRLNSISQQLEVSPFQTDYLTQIPTMPLTDVAQKYSLLAIQRETVIDEIRSIPGLETFMRAKTFDELAPAASEGSVVILNDHESRCDAIVIRPDEAKGGSVSVINIPLKGFTSSVSAKLQHDLRSLLRLARVRARDTRKSNRDYSDGRKKTELVDILRELWIKVAQPVVDGLEYKGQGDELPRIWWSATGSFSFLPIHAAGMYGMEGSESCVSDYAISSYAPTLTAILDQPQRGTSTEFRILTVAQPATPYAKPIPMTETEVKLIKQYTKDLDVLNLSSEHATVKAVLEGMKTSNWIHLACHGEQNVKEPMKSGFLLHDRILELSMIVHTTLPTTDFAFLSACQTAVGDEKIADESVHLAAGMLLAGCRGVIATMWSIEDEDAPTVTEEVYSRILKDGVPNRKAAARALQEGVARLKKSGASFLSWVPYIHIGR</sequence>
<reference evidence="3" key="2">
    <citation type="submission" date="2015-01" db="EMBL/GenBank/DDBJ databases">
        <title>Evolutionary Origins and Diversification of the Mycorrhizal Mutualists.</title>
        <authorList>
            <consortium name="DOE Joint Genome Institute"/>
            <consortium name="Mycorrhizal Genomics Consortium"/>
            <person name="Kohler A."/>
            <person name="Kuo A."/>
            <person name="Nagy L.G."/>
            <person name="Floudas D."/>
            <person name="Copeland A."/>
            <person name="Barry K.W."/>
            <person name="Cichocki N."/>
            <person name="Veneault-Fourrey C."/>
            <person name="LaButti K."/>
            <person name="Lindquist E.A."/>
            <person name="Lipzen A."/>
            <person name="Lundell T."/>
            <person name="Morin E."/>
            <person name="Murat C."/>
            <person name="Riley R."/>
            <person name="Ohm R."/>
            <person name="Sun H."/>
            <person name="Tunlid A."/>
            <person name="Henrissat B."/>
            <person name="Grigoriev I.V."/>
            <person name="Hibbett D.S."/>
            <person name="Martin F."/>
        </authorList>
    </citation>
    <scope>NUCLEOTIDE SEQUENCE [LARGE SCALE GENOMIC DNA]</scope>
    <source>
        <strain evidence="3">MAFF 305830</strain>
    </source>
</reference>
<protein>
    <recommendedName>
        <fullName evidence="1">CHAT domain-containing protein</fullName>
    </recommendedName>
</protein>
<reference evidence="2 3" key="1">
    <citation type="submission" date="2014-04" db="EMBL/GenBank/DDBJ databases">
        <authorList>
            <consortium name="DOE Joint Genome Institute"/>
            <person name="Kuo A."/>
            <person name="Zuccaro A."/>
            <person name="Kohler A."/>
            <person name="Nagy L.G."/>
            <person name="Floudas D."/>
            <person name="Copeland A."/>
            <person name="Barry K.W."/>
            <person name="Cichocki N."/>
            <person name="Veneault-Fourrey C."/>
            <person name="LaButti K."/>
            <person name="Lindquist E.A."/>
            <person name="Lipzen A."/>
            <person name="Lundell T."/>
            <person name="Morin E."/>
            <person name="Murat C."/>
            <person name="Sun H."/>
            <person name="Tunlid A."/>
            <person name="Henrissat B."/>
            <person name="Grigoriev I.V."/>
            <person name="Hibbett D.S."/>
            <person name="Martin F."/>
            <person name="Nordberg H.P."/>
            <person name="Cantor M.N."/>
            <person name="Hua S.X."/>
        </authorList>
    </citation>
    <scope>NUCLEOTIDE SEQUENCE [LARGE SCALE GENOMIC DNA]</scope>
    <source>
        <strain evidence="2 3">MAFF 305830</strain>
    </source>
</reference>
<dbReference type="Gene3D" id="1.25.40.10">
    <property type="entry name" value="Tetratricopeptide repeat domain"/>
    <property type="match status" value="2"/>
</dbReference>
<evidence type="ECO:0000313" key="3">
    <source>
        <dbReference type="Proteomes" id="UP000054097"/>
    </source>
</evidence>
<dbReference type="Pfam" id="PF12770">
    <property type="entry name" value="CHAT"/>
    <property type="match status" value="1"/>
</dbReference>